<dbReference type="PRINTS" id="PR00503">
    <property type="entry name" value="BROMODOMAIN"/>
</dbReference>
<feature type="non-terminal residue" evidence="4">
    <location>
        <position position="70"/>
    </location>
</feature>
<dbReference type="InterPro" id="IPR001487">
    <property type="entry name" value="Bromodomain"/>
</dbReference>
<keyword evidence="5" id="KW-1185">Reference proteome</keyword>
<dbReference type="PANTHER" id="PTHR47343:SF1">
    <property type="entry name" value="TRANSCRIPTIONAL ACTIVATOR SPT7"/>
    <property type="match status" value="1"/>
</dbReference>
<name>A0A1Y1W4G4_9FUNG</name>
<feature type="domain" description="Bromo" evidence="3">
    <location>
        <begin position="1"/>
        <end position="70"/>
    </location>
</feature>
<dbReference type="SMART" id="SM00297">
    <property type="entry name" value="BROMO"/>
    <property type="match status" value="1"/>
</dbReference>
<dbReference type="InterPro" id="IPR037782">
    <property type="entry name" value="Spt7"/>
</dbReference>
<dbReference type="GeneID" id="63801384"/>
<comment type="caution">
    <text evidence="4">The sequence shown here is derived from an EMBL/GenBank/DDBJ whole genome shotgun (WGS) entry which is preliminary data.</text>
</comment>
<accession>A0A1Y1W4G4</accession>
<reference evidence="4 5" key="1">
    <citation type="submission" date="2016-07" db="EMBL/GenBank/DDBJ databases">
        <title>Pervasive Adenine N6-methylation of Active Genes in Fungi.</title>
        <authorList>
            <consortium name="DOE Joint Genome Institute"/>
            <person name="Mondo S.J."/>
            <person name="Dannebaum R.O."/>
            <person name="Kuo R.C."/>
            <person name="Labutti K."/>
            <person name="Haridas S."/>
            <person name="Kuo A."/>
            <person name="Salamov A."/>
            <person name="Ahrendt S.R."/>
            <person name="Lipzen A."/>
            <person name="Sullivan W."/>
            <person name="Andreopoulos W.B."/>
            <person name="Clum A."/>
            <person name="Lindquist E."/>
            <person name="Daum C."/>
            <person name="Ramamoorthy G.K."/>
            <person name="Gryganskyi A."/>
            <person name="Culley D."/>
            <person name="Magnuson J.K."/>
            <person name="James T.Y."/>
            <person name="O'Malley M.A."/>
            <person name="Stajich J.E."/>
            <person name="Spatafora J.W."/>
            <person name="Visel A."/>
            <person name="Grigoriev I.V."/>
        </authorList>
    </citation>
    <scope>NUCLEOTIDE SEQUENCE [LARGE SCALE GENOMIC DNA]</scope>
    <source>
        <strain evidence="4 5">ATCC 12442</strain>
    </source>
</reference>
<dbReference type="PROSITE" id="PS00633">
    <property type="entry name" value="BROMODOMAIN_1"/>
    <property type="match status" value="1"/>
</dbReference>
<dbReference type="GO" id="GO:0046695">
    <property type="term" value="C:SLIK (SAGA-like) complex"/>
    <property type="evidence" value="ECO:0007669"/>
    <property type="project" value="InterPro"/>
</dbReference>
<keyword evidence="1 2" id="KW-0103">Bromodomain</keyword>
<dbReference type="Gene3D" id="1.20.920.10">
    <property type="entry name" value="Bromodomain-like"/>
    <property type="match status" value="1"/>
</dbReference>
<dbReference type="AlphaFoldDB" id="A0A1Y1W4G4"/>
<dbReference type="OrthoDB" id="21449at2759"/>
<evidence type="ECO:0000256" key="1">
    <source>
        <dbReference type="ARBA" id="ARBA00023117"/>
    </source>
</evidence>
<dbReference type="STRING" id="61395.A0A1Y1W4G4"/>
<dbReference type="RefSeq" id="XP_040742039.1">
    <property type="nucleotide sequence ID" value="XM_040884736.1"/>
</dbReference>
<sequence>MGAASAPFLTQVKRRDAPDYYEVIENPMDLSTMAKKLRALHYNSKDEFWTDVQQIRDNCYTYNTEPGNVY</sequence>
<dbReference type="EMBL" id="MCFD01000010">
    <property type="protein sequence ID" value="ORX68225.1"/>
    <property type="molecule type" value="Genomic_DNA"/>
</dbReference>
<evidence type="ECO:0000313" key="5">
    <source>
        <dbReference type="Proteomes" id="UP000193922"/>
    </source>
</evidence>
<gene>
    <name evidence="4" type="ORF">DL89DRAFT_225191</name>
</gene>
<proteinExistence type="predicted"/>
<organism evidence="4 5">
    <name type="scientific">Linderina pennispora</name>
    <dbReference type="NCBI Taxonomy" id="61395"/>
    <lineage>
        <taxon>Eukaryota</taxon>
        <taxon>Fungi</taxon>
        <taxon>Fungi incertae sedis</taxon>
        <taxon>Zoopagomycota</taxon>
        <taxon>Kickxellomycotina</taxon>
        <taxon>Kickxellomycetes</taxon>
        <taxon>Kickxellales</taxon>
        <taxon>Kickxellaceae</taxon>
        <taxon>Linderina</taxon>
    </lineage>
</organism>
<dbReference type="InterPro" id="IPR018359">
    <property type="entry name" value="Bromodomain_CS"/>
</dbReference>
<evidence type="ECO:0000256" key="2">
    <source>
        <dbReference type="PROSITE-ProRule" id="PRU00035"/>
    </source>
</evidence>
<dbReference type="GO" id="GO:0000124">
    <property type="term" value="C:SAGA complex"/>
    <property type="evidence" value="ECO:0007669"/>
    <property type="project" value="InterPro"/>
</dbReference>
<protein>
    <submittedName>
        <fullName evidence="4">Bromodomain-containing protein</fullName>
    </submittedName>
</protein>
<dbReference type="Proteomes" id="UP000193922">
    <property type="component" value="Unassembled WGS sequence"/>
</dbReference>
<dbReference type="InterPro" id="IPR036427">
    <property type="entry name" value="Bromodomain-like_sf"/>
</dbReference>
<dbReference type="Pfam" id="PF00439">
    <property type="entry name" value="Bromodomain"/>
    <property type="match status" value="1"/>
</dbReference>
<evidence type="ECO:0000313" key="4">
    <source>
        <dbReference type="EMBL" id="ORX68225.1"/>
    </source>
</evidence>
<dbReference type="SUPFAM" id="SSF47370">
    <property type="entry name" value="Bromodomain"/>
    <property type="match status" value="1"/>
</dbReference>
<dbReference type="GO" id="GO:0006325">
    <property type="term" value="P:chromatin organization"/>
    <property type="evidence" value="ECO:0007669"/>
    <property type="project" value="UniProtKB-ARBA"/>
</dbReference>
<evidence type="ECO:0000259" key="3">
    <source>
        <dbReference type="PROSITE" id="PS50014"/>
    </source>
</evidence>
<dbReference type="PANTHER" id="PTHR47343">
    <property type="entry name" value="TRANSCRIPTIONAL ACTIVATOR SPT7"/>
    <property type="match status" value="1"/>
</dbReference>
<dbReference type="PROSITE" id="PS50014">
    <property type="entry name" value="BROMODOMAIN_2"/>
    <property type="match status" value="1"/>
</dbReference>